<feature type="region of interest" description="Disordered" evidence="1">
    <location>
        <begin position="115"/>
        <end position="141"/>
    </location>
</feature>
<dbReference type="EMBL" id="QOIN01000061">
    <property type="protein sequence ID" value="RCG16213.1"/>
    <property type="molecule type" value="Genomic_DNA"/>
</dbReference>
<feature type="transmembrane region" description="Helical" evidence="2">
    <location>
        <begin position="84"/>
        <end position="103"/>
    </location>
</feature>
<evidence type="ECO:0000256" key="2">
    <source>
        <dbReference type="SAM" id="Phobius"/>
    </source>
</evidence>
<dbReference type="InterPro" id="IPR025403">
    <property type="entry name" value="TgpA-like_C"/>
</dbReference>
<keyword evidence="2" id="KW-0472">Membrane</keyword>
<dbReference type="Pfam" id="PF13559">
    <property type="entry name" value="DUF4129"/>
    <property type="match status" value="1"/>
</dbReference>
<keyword evidence="2" id="KW-1133">Transmembrane helix</keyword>
<organism evidence="4 5">
    <name type="scientific">Streptomyces diacarni</name>
    <dbReference type="NCBI Taxonomy" id="2800381"/>
    <lineage>
        <taxon>Bacteria</taxon>
        <taxon>Bacillati</taxon>
        <taxon>Actinomycetota</taxon>
        <taxon>Actinomycetes</taxon>
        <taxon>Kitasatosporales</taxon>
        <taxon>Streptomycetaceae</taxon>
        <taxon>Streptomyces</taxon>
    </lineage>
</organism>
<evidence type="ECO:0000313" key="4">
    <source>
        <dbReference type="EMBL" id="RCG16213.1"/>
    </source>
</evidence>
<dbReference type="Proteomes" id="UP000252914">
    <property type="component" value="Unassembled WGS sequence"/>
</dbReference>
<sequence length="246" mass="26664">MPGGITSGPSLRTAALRQAVSAAVPGDHDVPVTTPRLPAREDAERELSRPEYHQHDPPLYQRALDWLWHHLTDLLSTAAAATPGGWVGLLAVCLLIALLLLSLRLRLGRLRPPPSTGPGTLFTDRPRSAAEHRTAAENHAQAGNWNAAVQERMRGLVRSLEERALLDPRPGRTADEAAAEAGQALPHHSARLHAAARTFDEVTYADRPADRTSYQDLRDLDAALLRTPPPNPQPASPTPSRQGDTL</sequence>
<gene>
    <name evidence="4" type="ORF">DTL70_28665</name>
</gene>
<feature type="region of interest" description="Disordered" evidence="1">
    <location>
        <begin position="205"/>
        <end position="246"/>
    </location>
</feature>
<reference evidence="4 5" key="1">
    <citation type="submission" date="2018-06" db="EMBL/GenBank/DDBJ databases">
        <title>Streptomyces reniochalinae sp. nov. and Streptomyces diacarnus sp. nov. from marine sponges.</title>
        <authorList>
            <person name="Li L."/>
        </authorList>
    </citation>
    <scope>NUCLEOTIDE SEQUENCE [LARGE SCALE GENOMIC DNA]</scope>
    <source>
        <strain evidence="4 5">LHW51701</strain>
    </source>
</reference>
<feature type="compositionally biased region" description="Basic and acidic residues" evidence="1">
    <location>
        <begin position="124"/>
        <end position="136"/>
    </location>
</feature>
<dbReference type="RefSeq" id="WP_114024925.1">
    <property type="nucleotide sequence ID" value="NZ_QOIN01000061.1"/>
</dbReference>
<evidence type="ECO:0000313" key="5">
    <source>
        <dbReference type="Proteomes" id="UP000252914"/>
    </source>
</evidence>
<feature type="domain" description="Protein-glutamine gamma-glutamyltransferase-like C-terminal" evidence="3">
    <location>
        <begin position="153"/>
        <end position="221"/>
    </location>
</feature>
<keyword evidence="2" id="KW-0812">Transmembrane</keyword>
<feature type="compositionally biased region" description="Pro residues" evidence="1">
    <location>
        <begin position="227"/>
        <end position="237"/>
    </location>
</feature>
<proteinExistence type="predicted"/>
<name>A0A367EE34_9ACTN</name>
<accession>A0A367EE34</accession>
<dbReference type="AlphaFoldDB" id="A0A367EE34"/>
<feature type="region of interest" description="Disordered" evidence="1">
    <location>
        <begin position="22"/>
        <end position="54"/>
    </location>
</feature>
<evidence type="ECO:0000259" key="3">
    <source>
        <dbReference type="Pfam" id="PF13559"/>
    </source>
</evidence>
<feature type="compositionally biased region" description="Basic and acidic residues" evidence="1">
    <location>
        <begin position="38"/>
        <end position="54"/>
    </location>
</feature>
<protein>
    <submittedName>
        <fullName evidence="4">DUF4129 domain-containing protein</fullName>
    </submittedName>
</protein>
<evidence type="ECO:0000256" key="1">
    <source>
        <dbReference type="SAM" id="MobiDB-lite"/>
    </source>
</evidence>
<comment type="caution">
    <text evidence="4">The sequence shown here is derived from an EMBL/GenBank/DDBJ whole genome shotgun (WGS) entry which is preliminary data.</text>
</comment>
<keyword evidence="5" id="KW-1185">Reference proteome</keyword>